<accession>A0AAD5IBW2</accession>
<dbReference type="InterPro" id="IPR005011">
    <property type="entry name" value="SNU66/SART1"/>
</dbReference>
<comment type="caution">
    <text evidence="5">The sequence shown here is derived from an EMBL/GenBank/DDBJ whole genome shotgun (WGS) entry which is preliminary data.</text>
</comment>
<evidence type="ECO:0000256" key="4">
    <source>
        <dbReference type="SAM" id="MobiDB-lite"/>
    </source>
</evidence>
<dbReference type="PANTHER" id="PTHR14152">
    <property type="entry name" value="SQUAMOUS CELL CARCINOMA ANTIGEN RECOGNISED BY CYTOTOXIC T LYMPHOCYTES"/>
    <property type="match status" value="1"/>
</dbReference>
<protein>
    <submittedName>
        <fullName evidence="5">Uncharacterized protein</fullName>
    </submittedName>
</protein>
<dbReference type="AlphaFoldDB" id="A0AAD5IBW2"/>
<organism evidence="5 6">
    <name type="scientific">Acer negundo</name>
    <name type="common">Box elder</name>
    <dbReference type="NCBI Taxonomy" id="4023"/>
    <lineage>
        <taxon>Eukaryota</taxon>
        <taxon>Viridiplantae</taxon>
        <taxon>Streptophyta</taxon>
        <taxon>Embryophyta</taxon>
        <taxon>Tracheophyta</taxon>
        <taxon>Spermatophyta</taxon>
        <taxon>Magnoliopsida</taxon>
        <taxon>eudicotyledons</taxon>
        <taxon>Gunneridae</taxon>
        <taxon>Pentapetalae</taxon>
        <taxon>rosids</taxon>
        <taxon>malvids</taxon>
        <taxon>Sapindales</taxon>
        <taxon>Sapindaceae</taxon>
        <taxon>Hippocastanoideae</taxon>
        <taxon>Acereae</taxon>
        <taxon>Acer</taxon>
    </lineage>
</organism>
<gene>
    <name evidence="5" type="ORF">LWI28_003207</name>
</gene>
<sequence>MESTGLSMTEIGQFVWGLQFDIGGSSYSHINAFVDEQQQQQQLEQVPRPCSEQESNDKNLAKSIVAVDETMHEIAVGKGLSGAFKLLKDRGTFKKESGRDMDDKRRKLVDRFEHIHIDRKDEFGRYISPKETFRRLSYKFHSKGPGKVKQAKLMKRYQQELKFTAKSDTVERMREAQARLKTPYLVLH</sequence>
<dbReference type="GO" id="GO:0046540">
    <property type="term" value="C:U4/U6 x U5 tri-snRNP complex"/>
    <property type="evidence" value="ECO:0007669"/>
    <property type="project" value="TreeGrafter"/>
</dbReference>
<reference evidence="5" key="1">
    <citation type="journal article" date="2022" name="Plant J.">
        <title>Strategies of tolerance reflected in two North American maple genomes.</title>
        <authorList>
            <person name="McEvoy S.L."/>
            <person name="Sezen U.U."/>
            <person name="Trouern-Trend A."/>
            <person name="McMahon S.M."/>
            <person name="Schaberg P.G."/>
            <person name="Yang J."/>
            <person name="Wegrzyn J.L."/>
            <person name="Swenson N.G."/>
        </authorList>
    </citation>
    <scope>NUCLEOTIDE SEQUENCE</scope>
    <source>
        <strain evidence="5">91603</strain>
    </source>
</reference>
<evidence type="ECO:0000256" key="2">
    <source>
        <dbReference type="ARBA" id="ARBA00006076"/>
    </source>
</evidence>
<dbReference type="Pfam" id="PF03343">
    <property type="entry name" value="SART-1"/>
    <property type="match status" value="1"/>
</dbReference>
<evidence type="ECO:0000313" key="5">
    <source>
        <dbReference type="EMBL" id="KAI9159908.1"/>
    </source>
</evidence>
<dbReference type="EMBL" id="JAJSOW010000106">
    <property type="protein sequence ID" value="KAI9159908.1"/>
    <property type="molecule type" value="Genomic_DNA"/>
</dbReference>
<feature type="region of interest" description="Disordered" evidence="4">
    <location>
        <begin position="38"/>
        <end position="57"/>
    </location>
</feature>
<comment type="subcellular location">
    <subcellularLocation>
        <location evidence="1">Nucleus</location>
    </subcellularLocation>
</comment>
<evidence type="ECO:0000256" key="3">
    <source>
        <dbReference type="ARBA" id="ARBA00023242"/>
    </source>
</evidence>
<dbReference type="Proteomes" id="UP001064489">
    <property type="component" value="Chromosome 2"/>
</dbReference>
<comment type="similarity">
    <text evidence="2">Belongs to the SNU66/SART1 family.</text>
</comment>
<keyword evidence="3" id="KW-0539">Nucleus</keyword>
<evidence type="ECO:0000256" key="1">
    <source>
        <dbReference type="ARBA" id="ARBA00004123"/>
    </source>
</evidence>
<proteinExistence type="inferred from homology"/>
<evidence type="ECO:0000313" key="6">
    <source>
        <dbReference type="Proteomes" id="UP001064489"/>
    </source>
</evidence>
<keyword evidence="6" id="KW-1185">Reference proteome</keyword>
<name>A0AAD5IBW2_ACENE</name>
<dbReference type="GO" id="GO:0045292">
    <property type="term" value="P:mRNA cis splicing, via spliceosome"/>
    <property type="evidence" value="ECO:0007669"/>
    <property type="project" value="TreeGrafter"/>
</dbReference>
<dbReference type="PANTHER" id="PTHR14152:SF5">
    <property type="entry name" value="U4_U6.U5 TRI-SNRNP-ASSOCIATED PROTEIN 1"/>
    <property type="match status" value="1"/>
</dbReference>
<reference evidence="5" key="2">
    <citation type="submission" date="2023-02" db="EMBL/GenBank/DDBJ databases">
        <authorList>
            <person name="Swenson N.G."/>
            <person name="Wegrzyn J.L."/>
            <person name="Mcevoy S.L."/>
        </authorList>
    </citation>
    <scope>NUCLEOTIDE SEQUENCE</scope>
    <source>
        <strain evidence="5">91603</strain>
        <tissue evidence="5">Leaf</tissue>
    </source>
</reference>
<dbReference type="GO" id="GO:0000481">
    <property type="term" value="P:maturation of 5S rRNA"/>
    <property type="evidence" value="ECO:0007669"/>
    <property type="project" value="TreeGrafter"/>
</dbReference>